<dbReference type="Pfam" id="PF00440">
    <property type="entry name" value="TetR_N"/>
    <property type="match status" value="1"/>
</dbReference>
<sequence length="184" mass="20025">MAGARRERDIHAATLELLTEVGYDGLTIEGVAARSGVNKTTIYRWWPSKDALLGSAMVEADVLAIRLPDTGSLRGDLESLLRQIAALLTGPDTSPVVTALLGAATHRPELGEVVRRFFADRLGRELPMFERAVRRGELRDGVDPATVMDLLAGAVWVRALLRGQPPRPAYVRETVDLVLRGCTS</sequence>
<reference evidence="6 7" key="1">
    <citation type="submission" date="2019-02" db="EMBL/GenBank/DDBJ databases">
        <title>Draft genome sequence of Amycolatopsis sp. 8-3EHSu isolated from roots of Suaeda maritima.</title>
        <authorList>
            <person name="Duangmal K."/>
            <person name="Chantavorakit T."/>
        </authorList>
    </citation>
    <scope>NUCLEOTIDE SEQUENCE [LARGE SCALE GENOMIC DNA]</scope>
    <source>
        <strain evidence="6 7">8-3EHSu</strain>
    </source>
</reference>
<dbReference type="OrthoDB" id="9796019at2"/>
<dbReference type="Pfam" id="PF16859">
    <property type="entry name" value="TetR_C_11"/>
    <property type="match status" value="1"/>
</dbReference>
<dbReference type="PRINTS" id="PR00455">
    <property type="entry name" value="HTHTETR"/>
</dbReference>
<dbReference type="RefSeq" id="WP_130479775.1">
    <property type="nucleotide sequence ID" value="NZ_SFCC01000025.1"/>
</dbReference>
<dbReference type="InterPro" id="IPR009057">
    <property type="entry name" value="Homeodomain-like_sf"/>
</dbReference>
<dbReference type="PANTHER" id="PTHR30055:SF148">
    <property type="entry name" value="TETR-FAMILY TRANSCRIPTIONAL REGULATOR"/>
    <property type="match status" value="1"/>
</dbReference>
<dbReference type="InterPro" id="IPR011075">
    <property type="entry name" value="TetR_C"/>
</dbReference>
<dbReference type="SUPFAM" id="SSF48498">
    <property type="entry name" value="Tetracyclin repressor-like, C-terminal domain"/>
    <property type="match status" value="1"/>
</dbReference>
<keyword evidence="3" id="KW-0804">Transcription</keyword>
<keyword evidence="7" id="KW-1185">Reference proteome</keyword>
<dbReference type="AlphaFoldDB" id="A0A4Q7IY81"/>
<organism evidence="6 7">
    <name type="scientific">Amycolatopsis suaedae</name>
    <dbReference type="NCBI Taxonomy" id="2510978"/>
    <lineage>
        <taxon>Bacteria</taxon>
        <taxon>Bacillati</taxon>
        <taxon>Actinomycetota</taxon>
        <taxon>Actinomycetes</taxon>
        <taxon>Pseudonocardiales</taxon>
        <taxon>Pseudonocardiaceae</taxon>
        <taxon>Amycolatopsis</taxon>
    </lineage>
</organism>
<proteinExistence type="predicted"/>
<feature type="domain" description="HTH tetR-type" evidence="5">
    <location>
        <begin position="4"/>
        <end position="64"/>
    </location>
</feature>
<dbReference type="InterPro" id="IPR050109">
    <property type="entry name" value="HTH-type_TetR-like_transc_reg"/>
</dbReference>
<dbReference type="SUPFAM" id="SSF46689">
    <property type="entry name" value="Homeodomain-like"/>
    <property type="match status" value="1"/>
</dbReference>
<dbReference type="Proteomes" id="UP000292003">
    <property type="component" value="Unassembled WGS sequence"/>
</dbReference>
<accession>A0A4Q7IY81</accession>
<dbReference type="PROSITE" id="PS50977">
    <property type="entry name" value="HTH_TETR_2"/>
    <property type="match status" value="1"/>
</dbReference>
<evidence type="ECO:0000256" key="1">
    <source>
        <dbReference type="ARBA" id="ARBA00023015"/>
    </source>
</evidence>
<evidence type="ECO:0000256" key="2">
    <source>
        <dbReference type="ARBA" id="ARBA00023125"/>
    </source>
</evidence>
<name>A0A4Q7IY81_9PSEU</name>
<keyword evidence="1" id="KW-0805">Transcription regulation</keyword>
<keyword evidence="2 4" id="KW-0238">DNA-binding</keyword>
<evidence type="ECO:0000313" key="6">
    <source>
        <dbReference type="EMBL" id="RZQ59398.1"/>
    </source>
</evidence>
<dbReference type="GO" id="GO:0003700">
    <property type="term" value="F:DNA-binding transcription factor activity"/>
    <property type="evidence" value="ECO:0007669"/>
    <property type="project" value="TreeGrafter"/>
</dbReference>
<comment type="caution">
    <text evidence="6">The sequence shown here is derived from an EMBL/GenBank/DDBJ whole genome shotgun (WGS) entry which is preliminary data.</text>
</comment>
<protein>
    <submittedName>
        <fullName evidence="6">TetR/AcrR family transcriptional regulator</fullName>
    </submittedName>
</protein>
<dbReference type="PANTHER" id="PTHR30055">
    <property type="entry name" value="HTH-TYPE TRANSCRIPTIONAL REGULATOR RUTR"/>
    <property type="match status" value="1"/>
</dbReference>
<dbReference type="Gene3D" id="1.10.10.60">
    <property type="entry name" value="Homeodomain-like"/>
    <property type="match status" value="1"/>
</dbReference>
<feature type="DNA-binding region" description="H-T-H motif" evidence="4">
    <location>
        <begin position="27"/>
        <end position="46"/>
    </location>
</feature>
<gene>
    <name evidence="6" type="ORF">EWH70_34355</name>
</gene>
<dbReference type="EMBL" id="SFCC01000025">
    <property type="protein sequence ID" value="RZQ59398.1"/>
    <property type="molecule type" value="Genomic_DNA"/>
</dbReference>
<evidence type="ECO:0000313" key="7">
    <source>
        <dbReference type="Proteomes" id="UP000292003"/>
    </source>
</evidence>
<dbReference type="InterPro" id="IPR001647">
    <property type="entry name" value="HTH_TetR"/>
</dbReference>
<dbReference type="GO" id="GO:0000976">
    <property type="term" value="F:transcription cis-regulatory region binding"/>
    <property type="evidence" value="ECO:0007669"/>
    <property type="project" value="TreeGrafter"/>
</dbReference>
<evidence type="ECO:0000259" key="5">
    <source>
        <dbReference type="PROSITE" id="PS50977"/>
    </source>
</evidence>
<evidence type="ECO:0000256" key="4">
    <source>
        <dbReference type="PROSITE-ProRule" id="PRU00335"/>
    </source>
</evidence>
<dbReference type="Gene3D" id="1.10.357.10">
    <property type="entry name" value="Tetracycline Repressor, domain 2"/>
    <property type="match status" value="1"/>
</dbReference>
<evidence type="ECO:0000256" key="3">
    <source>
        <dbReference type="ARBA" id="ARBA00023163"/>
    </source>
</evidence>
<dbReference type="InterPro" id="IPR036271">
    <property type="entry name" value="Tet_transcr_reg_TetR-rel_C_sf"/>
</dbReference>